<dbReference type="STRING" id="479431.Namu_5381"/>
<dbReference type="HOGENOM" id="CLU_2570251_0_0_11"/>
<dbReference type="Proteomes" id="UP000002218">
    <property type="component" value="Chromosome"/>
</dbReference>
<keyword evidence="2" id="KW-0472">Membrane</keyword>
<keyword evidence="2" id="KW-1133">Transmembrane helix</keyword>
<dbReference type="InParanoid" id="C8XDF4"/>
<evidence type="ECO:0000256" key="2">
    <source>
        <dbReference type="SAM" id="Phobius"/>
    </source>
</evidence>
<reference evidence="3 4" key="2">
    <citation type="journal article" date="2010" name="Stand. Genomic Sci.">
        <title>Complete genome sequence of Nakamurella multipartita type strain (Y-104).</title>
        <authorList>
            <person name="Tice H."/>
            <person name="Mayilraj S."/>
            <person name="Sims D."/>
            <person name="Lapidus A."/>
            <person name="Nolan M."/>
            <person name="Lucas S."/>
            <person name="Glavina Del Rio T."/>
            <person name="Copeland A."/>
            <person name="Cheng J.F."/>
            <person name="Meincke L."/>
            <person name="Bruce D."/>
            <person name="Goodwin L."/>
            <person name="Pitluck S."/>
            <person name="Ivanova N."/>
            <person name="Mavromatis K."/>
            <person name="Ovchinnikova G."/>
            <person name="Pati A."/>
            <person name="Chen A."/>
            <person name="Palaniappan K."/>
            <person name="Land M."/>
            <person name="Hauser L."/>
            <person name="Chang Y.J."/>
            <person name="Jeffries C.D."/>
            <person name="Detter J.C."/>
            <person name="Brettin T."/>
            <person name="Rohde M."/>
            <person name="Goker M."/>
            <person name="Bristow J."/>
            <person name="Eisen J.A."/>
            <person name="Markowitz V."/>
            <person name="Hugenholtz P."/>
            <person name="Kyrpides N.C."/>
            <person name="Klenk H.P."/>
            <person name="Chen F."/>
        </authorList>
    </citation>
    <scope>NUCLEOTIDE SEQUENCE [LARGE SCALE GENOMIC DNA]</scope>
    <source>
        <strain evidence="4">ATCC 700099 / DSM 44233 / CIP 104796 / JCM 9543 / NBRC 105858 / Y-104</strain>
    </source>
</reference>
<sequence>MIAGAAQAAQDGGLFGDGFGVGTILLVAGMVLSVAVVSGLGFIARMNDRSAERKSVRPPTDTAADTATDTAAERSAEDGRE</sequence>
<feature type="region of interest" description="Disordered" evidence="1">
    <location>
        <begin position="48"/>
        <end position="81"/>
    </location>
</feature>
<feature type="compositionally biased region" description="Low complexity" evidence="1">
    <location>
        <begin position="60"/>
        <end position="70"/>
    </location>
</feature>
<dbReference type="RefSeq" id="WP_015750444.1">
    <property type="nucleotide sequence ID" value="NC_013235.1"/>
</dbReference>
<proteinExistence type="predicted"/>
<keyword evidence="2" id="KW-0812">Transmembrane</keyword>
<feature type="transmembrane region" description="Helical" evidence="2">
    <location>
        <begin position="19"/>
        <end position="44"/>
    </location>
</feature>
<evidence type="ECO:0000313" key="4">
    <source>
        <dbReference type="Proteomes" id="UP000002218"/>
    </source>
</evidence>
<evidence type="ECO:0000313" key="3">
    <source>
        <dbReference type="EMBL" id="ACV81644.1"/>
    </source>
</evidence>
<organism evidence="3 4">
    <name type="scientific">Nakamurella multipartita (strain ATCC 700099 / DSM 44233 / CIP 104796 / JCM 9543 / NBRC 105858 / Y-104)</name>
    <name type="common">Microsphaera multipartita</name>
    <dbReference type="NCBI Taxonomy" id="479431"/>
    <lineage>
        <taxon>Bacteria</taxon>
        <taxon>Bacillati</taxon>
        <taxon>Actinomycetota</taxon>
        <taxon>Actinomycetes</taxon>
        <taxon>Nakamurellales</taxon>
        <taxon>Nakamurellaceae</taxon>
        <taxon>Nakamurella</taxon>
    </lineage>
</organism>
<protein>
    <submittedName>
        <fullName evidence="3">Uncharacterized protein</fullName>
    </submittedName>
</protein>
<dbReference type="AlphaFoldDB" id="C8XDF4"/>
<accession>C8XDF4</accession>
<feature type="compositionally biased region" description="Basic and acidic residues" evidence="1">
    <location>
        <begin position="71"/>
        <end position="81"/>
    </location>
</feature>
<dbReference type="KEGG" id="nml:Namu_5381"/>
<reference evidence="4" key="1">
    <citation type="submission" date="2009-09" db="EMBL/GenBank/DDBJ databases">
        <title>The complete genome of Nakamurella multipartita DSM 44233.</title>
        <authorList>
            <consortium name="US DOE Joint Genome Institute (JGI-PGF)"/>
            <person name="Lucas S."/>
            <person name="Copeland A."/>
            <person name="Lapidus A."/>
            <person name="Glavina del Rio T."/>
            <person name="Dalin E."/>
            <person name="Tice H."/>
            <person name="Bruce D."/>
            <person name="Goodwin L."/>
            <person name="Pitluck S."/>
            <person name="Kyrpides N."/>
            <person name="Mavromatis K."/>
            <person name="Ivanova N."/>
            <person name="Ovchinnikova G."/>
            <person name="Sims D."/>
            <person name="Meincke L."/>
            <person name="Brettin T."/>
            <person name="Detter J.C."/>
            <person name="Han C."/>
            <person name="Larimer F."/>
            <person name="Land M."/>
            <person name="Hauser L."/>
            <person name="Markowitz V."/>
            <person name="Cheng J.-F."/>
            <person name="Hugenholtz P."/>
            <person name="Woyke T."/>
            <person name="Wu D."/>
            <person name="Klenk H.-P."/>
            <person name="Eisen J.A."/>
        </authorList>
    </citation>
    <scope>NUCLEOTIDE SEQUENCE [LARGE SCALE GENOMIC DNA]</scope>
    <source>
        <strain evidence="4">ATCC 700099 / DSM 44233 / CIP 104796 / JCM 9543 / NBRC 105858 / Y-104</strain>
    </source>
</reference>
<dbReference type="EMBL" id="CP001737">
    <property type="protein sequence ID" value="ACV81644.1"/>
    <property type="molecule type" value="Genomic_DNA"/>
</dbReference>
<evidence type="ECO:0000256" key="1">
    <source>
        <dbReference type="SAM" id="MobiDB-lite"/>
    </source>
</evidence>
<keyword evidence="4" id="KW-1185">Reference proteome</keyword>
<name>C8XDF4_NAKMY</name>
<gene>
    <name evidence="3" type="ordered locus">Namu_5381</name>
</gene>